<dbReference type="EMBL" id="HADX01011235">
    <property type="protein sequence ID" value="SBP33467.1"/>
    <property type="molecule type" value="Transcribed_RNA"/>
</dbReference>
<gene>
    <name evidence="1" type="primary">FLT3</name>
</gene>
<proteinExistence type="predicted"/>
<reference evidence="1" key="1">
    <citation type="submission" date="2016-05" db="EMBL/GenBank/DDBJ databases">
        <authorList>
            <person name="Lavstsen T."/>
            <person name="Jespersen J.S."/>
        </authorList>
    </citation>
    <scope>NUCLEOTIDE SEQUENCE</scope>
    <source>
        <tissue evidence="1">Brain</tissue>
    </source>
</reference>
<dbReference type="AlphaFoldDB" id="A0A1A7YSD2"/>
<dbReference type="GO" id="GO:0016301">
    <property type="term" value="F:kinase activity"/>
    <property type="evidence" value="ECO:0007669"/>
    <property type="project" value="UniProtKB-KW"/>
</dbReference>
<accession>A0A1A7YSD2</accession>
<reference evidence="1" key="2">
    <citation type="submission" date="2016-06" db="EMBL/GenBank/DDBJ databases">
        <title>The genome of a short-lived fish provides insights into sex chromosome evolution and the genetic control of aging.</title>
        <authorList>
            <person name="Reichwald K."/>
            <person name="Felder M."/>
            <person name="Petzold A."/>
            <person name="Koch P."/>
            <person name="Groth M."/>
            <person name="Platzer M."/>
        </authorList>
    </citation>
    <scope>NUCLEOTIDE SEQUENCE</scope>
    <source>
        <tissue evidence="1">Brain</tissue>
    </source>
</reference>
<name>A0A1A7YSD2_9TELE</name>
<evidence type="ECO:0000313" key="1">
    <source>
        <dbReference type="EMBL" id="SBP33467.1"/>
    </source>
</evidence>
<sequence>KEGKVLDPNLLKCQDQEDQVMCVKEDTYKGSYMKYVYFKRVNVTHSGTYTCSRSTNKIKSVSIQVTGERFLSSELEDRIVTKQNGTCLTAEVSHHPE</sequence>
<feature type="non-terminal residue" evidence="1">
    <location>
        <position position="97"/>
    </location>
</feature>
<keyword evidence="1" id="KW-0808">Transferase</keyword>
<protein>
    <submittedName>
        <fullName evidence="1">Fms-related tyrosine kinase 3</fullName>
    </submittedName>
</protein>
<organism evidence="1">
    <name type="scientific">Iconisemion striatum</name>
    <dbReference type="NCBI Taxonomy" id="60296"/>
    <lineage>
        <taxon>Eukaryota</taxon>
        <taxon>Metazoa</taxon>
        <taxon>Chordata</taxon>
        <taxon>Craniata</taxon>
        <taxon>Vertebrata</taxon>
        <taxon>Euteleostomi</taxon>
        <taxon>Actinopterygii</taxon>
        <taxon>Neopterygii</taxon>
        <taxon>Teleostei</taxon>
        <taxon>Neoteleostei</taxon>
        <taxon>Acanthomorphata</taxon>
        <taxon>Ovalentaria</taxon>
        <taxon>Atherinomorphae</taxon>
        <taxon>Cyprinodontiformes</taxon>
        <taxon>Nothobranchiidae</taxon>
        <taxon>Iconisemion</taxon>
    </lineage>
</organism>
<keyword evidence="1" id="KW-0418">Kinase</keyword>
<feature type="non-terminal residue" evidence="1">
    <location>
        <position position="1"/>
    </location>
</feature>